<sequence length="378" mass="40384">MPIARWSLLTRSSSIVRSSQCFSATKNGVLITYGGELKPRIPVDNEQDSTQGILKGSIHTFDSVHSKSVDNATWATLSPNLSSQSGIVPDARVGATTAIDDGYLYLWGGRGGVDMAPLHGDQAGFFRSKLDGSSTVNWEHVPASNPTDAPEPRSYHSTVSHEGKIYIHAGCPTAGRLASLHSFDIGTRTWNILASAPDPARGGTTLVLANISGAGPVLLRYGGFSGYQLPKEKGIVDIYVINKNEWHTVHPTSDPAHGNPGPRSVHGFASFQSRSSALADALAVLYHGERDASSLGHAGAGQFWEDVWLLSKSQGSGLLEGWSWGKVEVPENQEKPKGRGWFPSASWVGEDGETRAILHGGLLPSNGRSGELWELTIA</sequence>
<gene>
    <name evidence="3" type="ORF">NLI96_g4959</name>
</gene>
<dbReference type="Pfam" id="PF24681">
    <property type="entry name" value="Kelch_KLHDC2_KLHL20_DRC7"/>
    <property type="match status" value="1"/>
</dbReference>
<comment type="caution">
    <text evidence="3">The sequence shown here is derived from an EMBL/GenBank/DDBJ whole genome shotgun (WGS) entry which is preliminary data.</text>
</comment>
<evidence type="ECO:0000313" key="4">
    <source>
        <dbReference type="Proteomes" id="UP001212997"/>
    </source>
</evidence>
<protein>
    <recommendedName>
        <fullName evidence="5">Galactose oxidase</fullName>
    </recommendedName>
</protein>
<reference evidence="3" key="1">
    <citation type="submission" date="2022-07" db="EMBL/GenBank/DDBJ databases">
        <title>Genome Sequence of Physisporinus lineatus.</title>
        <authorList>
            <person name="Buettner E."/>
        </authorList>
    </citation>
    <scope>NUCLEOTIDE SEQUENCE</scope>
    <source>
        <strain evidence="3">VT162</strain>
    </source>
</reference>
<dbReference type="Proteomes" id="UP001212997">
    <property type="component" value="Unassembled WGS sequence"/>
</dbReference>
<dbReference type="PANTHER" id="PTHR47435:SF4">
    <property type="entry name" value="KELCH REPEAT PROTEIN (AFU_ORTHOLOGUE AFUA_5G12780)"/>
    <property type="match status" value="1"/>
</dbReference>
<keyword evidence="2" id="KW-0408">Iron</keyword>
<evidence type="ECO:0000313" key="3">
    <source>
        <dbReference type="EMBL" id="KAJ3485436.1"/>
    </source>
</evidence>
<organism evidence="3 4">
    <name type="scientific">Meripilus lineatus</name>
    <dbReference type="NCBI Taxonomy" id="2056292"/>
    <lineage>
        <taxon>Eukaryota</taxon>
        <taxon>Fungi</taxon>
        <taxon>Dikarya</taxon>
        <taxon>Basidiomycota</taxon>
        <taxon>Agaricomycotina</taxon>
        <taxon>Agaricomycetes</taxon>
        <taxon>Polyporales</taxon>
        <taxon>Meripilaceae</taxon>
        <taxon>Meripilus</taxon>
    </lineage>
</organism>
<evidence type="ECO:0008006" key="5">
    <source>
        <dbReference type="Google" id="ProtNLM"/>
    </source>
</evidence>
<evidence type="ECO:0000256" key="1">
    <source>
        <dbReference type="ARBA" id="ARBA00022737"/>
    </source>
</evidence>
<evidence type="ECO:0000256" key="2">
    <source>
        <dbReference type="ARBA" id="ARBA00023004"/>
    </source>
</evidence>
<keyword evidence="4" id="KW-1185">Reference proteome</keyword>
<dbReference type="SUPFAM" id="SSF117281">
    <property type="entry name" value="Kelch motif"/>
    <property type="match status" value="1"/>
</dbReference>
<accession>A0AAD5YF78</accession>
<proteinExistence type="predicted"/>
<keyword evidence="1" id="KW-0677">Repeat</keyword>
<dbReference type="Gene3D" id="2.120.10.80">
    <property type="entry name" value="Kelch-type beta propeller"/>
    <property type="match status" value="1"/>
</dbReference>
<name>A0AAD5YF78_9APHY</name>
<dbReference type="AlphaFoldDB" id="A0AAD5YF78"/>
<dbReference type="GO" id="GO:0019760">
    <property type="term" value="P:glucosinolate metabolic process"/>
    <property type="evidence" value="ECO:0007669"/>
    <property type="project" value="UniProtKB-ARBA"/>
</dbReference>
<dbReference type="InterPro" id="IPR015915">
    <property type="entry name" value="Kelch-typ_b-propeller"/>
</dbReference>
<dbReference type="EMBL" id="JANAWD010000153">
    <property type="protein sequence ID" value="KAJ3485436.1"/>
    <property type="molecule type" value="Genomic_DNA"/>
</dbReference>
<dbReference type="PANTHER" id="PTHR47435">
    <property type="entry name" value="KELCH REPEAT PROTEIN (AFU_ORTHOLOGUE AFUA_5G12780)"/>
    <property type="match status" value="1"/>
</dbReference>